<dbReference type="RefSeq" id="WP_168059691.1">
    <property type="nucleotide sequence ID" value="NZ_VTOW01000002.1"/>
</dbReference>
<evidence type="ECO:0000313" key="3">
    <source>
        <dbReference type="EMBL" id="NKE71239.1"/>
    </source>
</evidence>
<feature type="signal peptide" evidence="2">
    <location>
        <begin position="1"/>
        <end position="26"/>
    </location>
</feature>
<proteinExistence type="predicted"/>
<feature type="region of interest" description="Disordered" evidence="1">
    <location>
        <begin position="28"/>
        <end position="51"/>
    </location>
</feature>
<evidence type="ECO:0000256" key="2">
    <source>
        <dbReference type="SAM" id="SignalP"/>
    </source>
</evidence>
<dbReference type="Proteomes" id="UP000534783">
    <property type="component" value="Unassembled WGS sequence"/>
</dbReference>
<reference evidence="3 4" key="1">
    <citation type="journal article" date="2020" name="Nature">
        <title>Bacterial chemolithoautotrophy via manganese oxidation.</title>
        <authorList>
            <person name="Yu H."/>
            <person name="Leadbetter J.R."/>
        </authorList>
    </citation>
    <scope>NUCLEOTIDE SEQUENCE [LARGE SCALE GENOMIC DNA]</scope>
    <source>
        <strain evidence="3 4">Mn-1</strain>
    </source>
</reference>
<keyword evidence="4" id="KW-1185">Reference proteome</keyword>
<comment type="caution">
    <text evidence="3">The sequence shown here is derived from an EMBL/GenBank/DDBJ whole genome shotgun (WGS) entry which is preliminary data.</text>
</comment>
<evidence type="ECO:0000256" key="1">
    <source>
        <dbReference type="SAM" id="MobiDB-lite"/>
    </source>
</evidence>
<protein>
    <recommendedName>
        <fullName evidence="5">Bacterial OB-fold domain-containing protein</fullName>
    </recommendedName>
</protein>
<evidence type="ECO:0000313" key="4">
    <source>
        <dbReference type="Proteomes" id="UP000534783"/>
    </source>
</evidence>
<sequence>MKRCFTTFLSLVSFIFAVALALPAWADQGKPHAEGQPHAQGQAQQEQMQSQVPPPDLLVIEIVPLTDIGKGAGPNDQQGAMTLTRGKLAGEVVNIDKQAGTIDIKTEKGAVNSFNVEGQAKQQMEGFKKGDKVNMVLVLRAIEITPQDQGGMTQGQGK</sequence>
<evidence type="ECO:0008006" key="5">
    <source>
        <dbReference type="Google" id="ProtNLM"/>
    </source>
</evidence>
<dbReference type="EMBL" id="VTOW01000002">
    <property type="protein sequence ID" value="NKE71239.1"/>
    <property type="molecule type" value="Genomic_DNA"/>
</dbReference>
<accession>A0A7X6DQ91</accession>
<name>A0A7X6DQ91_9BACT</name>
<gene>
    <name evidence="3" type="ORF">MNODULE_10870</name>
</gene>
<keyword evidence="2" id="KW-0732">Signal</keyword>
<dbReference type="AlphaFoldDB" id="A0A7X6DQ91"/>
<organism evidence="3 4">
    <name type="scientific">Candidatus Manganitrophus noduliformans</name>
    <dbReference type="NCBI Taxonomy" id="2606439"/>
    <lineage>
        <taxon>Bacteria</taxon>
        <taxon>Pseudomonadati</taxon>
        <taxon>Nitrospirota</taxon>
        <taxon>Nitrospiria</taxon>
        <taxon>Candidatus Troglogloeales</taxon>
        <taxon>Candidatus Manganitrophaceae</taxon>
        <taxon>Candidatus Manganitrophus</taxon>
    </lineage>
</organism>
<feature type="chain" id="PRO_5031240653" description="Bacterial OB-fold domain-containing protein" evidence="2">
    <location>
        <begin position="27"/>
        <end position="158"/>
    </location>
</feature>
<feature type="compositionally biased region" description="Low complexity" evidence="1">
    <location>
        <begin position="36"/>
        <end position="51"/>
    </location>
</feature>